<dbReference type="EMBL" id="JAVREI010000002">
    <property type="protein sequence ID" value="MDT0275602.1"/>
    <property type="molecule type" value="Genomic_DNA"/>
</dbReference>
<feature type="domain" description="LysM" evidence="3">
    <location>
        <begin position="83"/>
        <end position="130"/>
    </location>
</feature>
<gene>
    <name evidence="4" type="ORF">RM425_06765</name>
</gene>
<comment type="caution">
    <text evidence="4">The sequence shown here is derived from an EMBL/GenBank/DDBJ whole genome shotgun (WGS) entry which is preliminary data.</text>
</comment>
<dbReference type="RefSeq" id="WP_311344415.1">
    <property type="nucleotide sequence ID" value="NZ_JAVREI010000002.1"/>
</dbReference>
<keyword evidence="2" id="KW-0732">Signal</keyword>
<feature type="compositionally biased region" description="Basic and acidic residues" evidence="1">
    <location>
        <begin position="143"/>
        <end position="152"/>
    </location>
</feature>
<evidence type="ECO:0000259" key="3">
    <source>
        <dbReference type="PROSITE" id="PS51782"/>
    </source>
</evidence>
<feature type="region of interest" description="Disordered" evidence="1">
    <location>
        <begin position="133"/>
        <end position="164"/>
    </location>
</feature>
<dbReference type="SUPFAM" id="SSF54106">
    <property type="entry name" value="LysM domain"/>
    <property type="match status" value="2"/>
</dbReference>
<dbReference type="Pfam" id="PF26571">
    <property type="entry name" value="VldE"/>
    <property type="match status" value="1"/>
</dbReference>
<feature type="signal peptide" evidence="2">
    <location>
        <begin position="1"/>
        <end position="19"/>
    </location>
</feature>
<accession>A0ABU2K5Y7</accession>
<dbReference type="InterPro" id="IPR052196">
    <property type="entry name" value="Bact_Kbp"/>
</dbReference>
<feature type="domain" description="LysM" evidence="3">
    <location>
        <begin position="22"/>
        <end position="69"/>
    </location>
</feature>
<dbReference type="PANTHER" id="PTHR34700">
    <property type="entry name" value="POTASSIUM BINDING PROTEIN KBP"/>
    <property type="match status" value="1"/>
</dbReference>
<dbReference type="Proteomes" id="UP001183222">
    <property type="component" value="Unassembled WGS sequence"/>
</dbReference>
<reference evidence="5" key="1">
    <citation type="submission" date="2023-07" db="EMBL/GenBank/DDBJ databases">
        <title>30 novel species of actinomycetes from the DSMZ collection.</title>
        <authorList>
            <person name="Nouioui I."/>
        </authorList>
    </citation>
    <scope>NUCLEOTIDE SEQUENCE [LARGE SCALE GENOMIC DNA]</scope>
    <source>
        <strain evidence="5">DSM 46792</strain>
    </source>
</reference>
<dbReference type="InterPro" id="IPR018392">
    <property type="entry name" value="LysM"/>
</dbReference>
<evidence type="ECO:0000313" key="4">
    <source>
        <dbReference type="EMBL" id="MDT0275602.1"/>
    </source>
</evidence>
<sequence>MVVAAAAAVSVGMIAPAQAHSGDHTVRSGDTLGGLAASHGTSWRTIYADNRDTIGSNPNLLRIGQVLTTGGSGSTPSAASGSSAYTVRAGDTLNRIAARHGTTWQQLHALNREVVGANPNVLRVGQRLLLSGQASPAAAPRAVPERASRGSDRPAPAPAPAPTYAAAAPSSAYGAWDPHVRPAVQEIADRFGISTVLTRPGHTPTQGRAADFMVYTDRAKGDAVAQYVIDNAARLGVESVIWRQRIAGPWTGWAWRAMEDRGSATANHMDHPHVAFR</sequence>
<evidence type="ECO:0000256" key="2">
    <source>
        <dbReference type="SAM" id="SignalP"/>
    </source>
</evidence>
<protein>
    <submittedName>
        <fullName evidence="4">LysM peptidoglycan-binding domain-containing protein</fullName>
    </submittedName>
</protein>
<name>A0ABU2K5Y7_9ACTN</name>
<dbReference type="InterPro" id="IPR036779">
    <property type="entry name" value="LysM_dom_sf"/>
</dbReference>
<keyword evidence="5" id="KW-1185">Reference proteome</keyword>
<dbReference type="Pfam" id="PF01476">
    <property type="entry name" value="LysM"/>
    <property type="match status" value="2"/>
</dbReference>
<proteinExistence type="predicted"/>
<evidence type="ECO:0000313" key="5">
    <source>
        <dbReference type="Proteomes" id="UP001183222"/>
    </source>
</evidence>
<organism evidence="4 5">
    <name type="scientific">Blastococcus goldschmidtiae</name>
    <dbReference type="NCBI Taxonomy" id="3075546"/>
    <lineage>
        <taxon>Bacteria</taxon>
        <taxon>Bacillati</taxon>
        <taxon>Actinomycetota</taxon>
        <taxon>Actinomycetes</taxon>
        <taxon>Geodermatophilales</taxon>
        <taxon>Geodermatophilaceae</taxon>
        <taxon>Blastococcus</taxon>
    </lineage>
</organism>
<dbReference type="PROSITE" id="PS51782">
    <property type="entry name" value="LYSM"/>
    <property type="match status" value="2"/>
</dbReference>
<dbReference type="Gene3D" id="3.10.350.10">
    <property type="entry name" value="LysM domain"/>
    <property type="match status" value="2"/>
</dbReference>
<dbReference type="CDD" id="cd00118">
    <property type="entry name" value="LysM"/>
    <property type="match status" value="2"/>
</dbReference>
<dbReference type="InterPro" id="IPR058593">
    <property type="entry name" value="ARB_07466-like_C"/>
</dbReference>
<dbReference type="SMART" id="SM00257">
    <property type="entry name" value="LysM"/>
    <property type="match status" value="2"/>
</dbReference>
<feature type="chain" id="PRO_5046157510" evidence="2">
    <location>
        <begin position="20"/>
        <end position="277"/>
    </location>
</feature>
<evidence type="ECO:0000256" key="1">
    <source>
        <dbReference type="SAM" id="MobiDB-lite"/>
    </source>
</evidence>
<dbReference type="PANTHER" id="PTHR34700:SF4">
    <property type="entry name" value="PHAGE-LIKE ELEMENT PBSX PROTEIN XKDP"/>
    <property type="match status" value="1"/>
</dbReference>